<evidence type="ECO:0000256" key="2">
    <source>
        <dbReference type="ARBA" id="ARBA00011738"/>
    </source>
</evidence>
<keyword evidence="3" id="KW-0645">Protease</keyword>
<evidence type="ECO:0000256" key="3">
    <source>
        <dbReference type="ARBA" id="ARBA00022670"/>
    </source>
</evidence>
<dbReference type="InterPro" id="IPR029149">
    <property type="entry name" value="Creatin/AminoP/Spt16_N"/>
</dbReference>
<comment type="subunit">
    <text evidence="2">Homodimer.</text>
</comment>
<evidence type="ECO:0000256" key="14">
    <source>
        <dbReference type="ARBA" id="ARBA00044351"/>
    </source>
</evidence>
<dbReference type="SUPFAM" id="SSF55920">
    <property type="entry name" value="Creatinase/aminopeptidase"/>
    <property type="match status" value="1"/>
</dbReference>
<dbReference type="InParanoid" id="A0A0V0R4C2"/>
<evidence type="ECO:0000256" key="8">
    <source>
        <dbReference type="ARBA" id="ARBA00023211"/>
    </source>
</evidence>
<evidence type="ECO:0000256" key="10">
    <source>
        <dbReference type="ARBA" id="ARBA00044051"/>
    </source>
</evidence>
<accession>A0A0V0R4C2</accession>
<dbReference type="SMART" id="SM01011">
    <property type="entry name" value="AMP_N"/>
    <property type="match status" value="1"/>
</dbReference>
<comment type="catalytic activity">
    <reaction evidence="15">
        <text>Xaa-L-Pro dipeptide + H2O = an L-alpha-amino acid + L-proline</text>
        <dbReference type="Rhea" id="RHEA:76407"/>
        <dbReference type="ChEBI" id="CHEBI:15377"/>
        <dbReference type="ChEBI" id="CHEBI:59869"/>
        <dbReference type="ChEBI" id="CHEBI:60039"/>
        <dbReference type="ChEBI" id="CHEBI:195196"/>
        <dbReference type="EC" id="3.4.13.9"/>
    </reaction>
</comment>
<dbReference type="EC" id="3.4.13.9" evidence="10"/>
<dbReference type="Gene3D" id="3.40.350.10">
    <property type="entry name" value="Creatinase/prolidase N-terminal domain"/>
    <property type="match status" value="1"/>
</dbReference>
<dbReference type="OMA" id="DAHALFF"/>
<gene>
    <name evidence="17" type="ORF">PPERSA_01951</name>
</gene>
<evidence type="ECO:0000256" key="15">
    <source>
        <dbReference type="ARBA" id="ARBA00048994"/>
    </source>
</evidence>
<evidence type="ECO:0000256" key="9">
    <source>
        <dbReference type="ARBA" id="ARBA00043990"/>
    </source>
</evidence>
<sequence length="492" mass="56629">MQRPQKYVRNCLSNVLKVGQDLLKVPKSVYKNHRELLVKNMKEQVKPEAKSIMLFTGVPTIPVDDQDIEVWVEQECNFWYLFGVEEPDCLGVIELDTGKTTLFPEKIPDAYRMWMVIHDDKYFLENYEVDNVIYSSHLQQYLKEYNPSNIYLYDGVDSDSGLRPRLPDLKLLDGFKTNTTDLYEVLNEQRTVKDEIELEIMRHVTKIASDAHINVMQNVKPGLRENQMEALFRFYCQERLGAKHKSYDCICASGVGNATLHYNVNDKILGESCLILNDMGTKYEGYCSDITCTFPSNGKFTQKQKEIYNAVLDANLSVQQQMGDGVSWEDMHKLAESRIIYHLQKLGLLIQDATVEEMVENRVGAIFQPHGLGHFIGTRVHDVGGYNKGHPERHTEPGLKSLRTRRILKKNNVITTEPGLYFTDFILEQAYKNEKLAKYLVKEKIDEYKEVGGVRIEDDVIVLEKGCEVMSDVPRTVEEIENCMANKPWKSA</sequence>
<dbReference type="InterPro" id="IPR036005">
    <property type="entry name" value="Creatinase/aminopeptidase-like"/>
</dbReference>
<dbReference type="GO" id="GO:0102009">
    <property type="term" value="F:proline dipeptidase activity"/>
    <property type="evidence" value="ECO:0007669"/>
    <property type="project" value="UniProtKB-EC"/>
</dbReference>
<dbReference type="AlphaFoldDB" id="A0A0V0R4C2"/>
<evidence type="ECO:0000313" key="18">
    <source>
        <dbReference type="Proteomes" id="UP000054937"/>
    </source>
</evidence>
<evidence type="ECO:0000256" key="12">
    <source>
        <dbReference type="ARBA" id="ARBA00044252"/>
    </source>
</evidence>
<dbReference type="Gene3D" id="3.90.230.10">
    <property type="entry name" value="Creatinase/methionine aminopeptidase superfamily"/>
    <property type="match status" value="1"/>
</dbReference>
<dbReference type="CDD" id="cd01087">
    <property type="entry name" value="Prolidase"/>
    <property type="match status" value="1"/>
</dbReference>
<dbReference type="InterPro" id="IPR007865">
    <property type="entry name" value="Aminopep_P_N"/>
</dbReference>
<evidence type="ECO:0000256" key="13">
    <source>
        <dbReference type="ARBA" id="ARBA00044284"/>
    </source>
</evidence>
<dbReference type="InterPro" id="IPR052433">
    <property type="entry name" value="X-Pro_dipept-like"/>
</dbReference>
<evidence type="ECO:0000256" key="5">
    <source>
        <dbReference type="ARBA" id="ARBA00022801"/>
    </source>
</evidence>
<comment type="caution">
    <text evidence="17">The sequence shown here is derived from an EMBL/GenBank/DDBJ whole genome shotgun (WGS) entry which is preliminary data.</text>
</comment>
<evidence type="ECO:0000313" key="17">
    <source>
        <dbReference type="EMBL" id="KRX09064.1"/>
    </source>
</evidence>
<dbReference type="InterPro" id="IPR000994">
    <property type="entry name" value="Pept_M24"/>
</dbReference>
<dbReference type="PANTHER" id="PTHR48480">
    <property type="match status" value="1"/>
</dbReference>
<evidence type="ECO:0000256" key="7">
    <source>
        <dbReference type="ARBA" id="ARBA00023049"/>
    </source>
</evidence>
<dbReference type="GO" id="GO:0006508">
    <property type="term" value="P:proteolysis"/>
    <property type="evidence" value="ECO:0007669"/>
    <property type="project" value="UniProtKB-KW"/>
</dbReference>
<dbReference type="GO" id="GO:0030145">
    <property type="term" value="F:manganese ion binding"/>
    <property type="evidence" value="ECO:0007669"/>
    <property type="project" value="InterPro"/>
</dbReference>
<reference evidence="17 18" key="1">
    <citation type="journal article" date="2015" name="Sci. Rep.">
        <title>Genome of the facultative scuticociliatosis pathogen Pseudocohnilembus persalinus provides insight into its virulence through horizontal gene transfer.</title>
        <authorList>
            <person name="Xiong J."/>
            <person name="Wang G."/>
            <person name="Cheng J."/>
            <person name="Tian M."/>
            <person name="Pan X."/>
            <person name="Warren A."/>
            <person name="Jiang C."/>
            <person name="Yuan D."/>
            <person name="Miao W."/>
        </authorList>
    </citation>
    <scope>NUCLEOTIDE SEQUENCE [LARGE SCALE GENOMIC DNA]</scope>
    <source>
        <strain evidence="17">36N120E</strain>
    </source>
</reference>
<keyword evidence="5" id="KW-0378">Hydrolase</keyword>
<keyword evidence="4" id="KW-0479">Metal-binding</keyword>
<keyword evidence="18" id="KW-1185">Reference proteome</keyword>
<dbReference type="Proteomes" id="UP000054937">
    <property type="component" value="Unassembled WGS sequence"/>
</dbReference>
<dbReference type="OrthoDB" id="10261878at2759"/>
<keyword evidence="6" id="KW-0224">Dipeptidase</keyword>
<comment type="similarity">
    <text evidence="9">Belongs to the peptidase M24B family. Eukaryotic-type prolidase subfamily.</text>
</comment>
<dbReference type="Pfam" id="PF00557">
    <property type="entry name" value="Peptidase_M24"/>
    <property type="match status" value="1"/>
</dbReference>
<evidence type="ECO:0000256" key="4">
    <source>
        <dbReference type="ARBA" id="ARBA00022723"/>
    </source>
</evidence>
<dbReference type="GO" id="GO:0070006">
    <property type="term" value="F:metalloaminopeptidase activity"/>
    <property type="evidence" value="ECO:0007669"/>
    <property type="project" value="InterPro"/>
</dbReference>
<dbReference type="SUPFAM" id="SSF53092">
    <property type="entry name" value="Creatinase/prolidase N-terminal domain"/>
    <property type="match status" value="1"/>
</dbReference>
<evidence type="ECO:0000256" key="11">
    <source>
        <dbReference type="ARBA" id="ARBA00044141"/>
    </source>
</evidence>
<proteinExistence type="inferred from homology"/>
<protein>
    <recommendedName>
        <fullName evidence="11">Xaa-Pro dipeptidase</fullName>
        <ecNumber evidence="10">3.4.13.9</ecNumber>
    </recommendedName>
    <alternativeName>
        <fullName evidence="14">Imidodipeptidase</fullName>
    </alternativeName>
    <alternativeName>
        <fullName evidence="12">Peptidase D</fullName>
    </alternativeName>
    <alternativeName>
        <fullName evidence="13">Proline dipeptidase</fullName>
    </alternativeName>
</protein>
<feature type="domain" description="Aminopeptidase P N-terminal" evidence="16">
    <location>
        <begin position="25"/>
        <end position="161"/>
    </location>
</feature>
<evidence type="ECO:0000256" key="1">
    <source>
        <dbReference type="ARBA" id="ARBA00001936"/>
    </source>
</evidence>
<keyword evidence="8" id="KW-0464">Manganese</keyword>
<dbReference type="PANTHER" id="PTHR48480:SF2">
    <property type="entry name" value="PEPTIDASE D"/>
    <property type="match status" value="1"/>
</dbReference>
<comment type="cofactor">
    <cofactor evidence="1">
        <name>Mn(2+)</name>
        <dbReference type="ChEBI" id="CHEBI:29035"/>
    </cofactor>
</comment>
<evidence type="ECO:0000259" key="16">
    <source>
        <dbReference type="SMART" id="SM01011"/>
    </source>
</evidence>
<name>A0A0V0R4C2_PSEPJ</name>
<keyword evidence="7" id="KW-0482">Metalloprotease</keyword>
<dbReference type="EMBL" id="LDAU01000055">
    <property type="protein sequence ID" value="KRX09064.1"/>
    <property type="molecule type" value="Genomic_DNA"/>
</dbReference>
<evidence type="ECO:0000256" key="6">
    <source>
        <dbReference type="ARBA" id="ARBA00022997"/>
    </source>
</evidence>
<dbReference type="Pfam" id="PF05195">
    <property type="entry name" value="AMP_N"/>
    <property type="match status" value="1"/>
</dbReference>
<organism evidence="17 18">
    <name type="scientific">Pseudocohnilembus persalinus</name>
    <name type="common">Ciliate</name>
    <dbReference type="NCBI Taxonomy" id="266149"/>
    <lineage>
        <taxon>Eukaryota</taxon>
        <taxon>Sar</taxon>
        <taxon>Alveolata</taxon>
        <taxon>Ciliophora</taxon>
        <taxon>Intramacronucleata</taxon>
        <taxon>Oligohymenophorea</taxon>
        <taxon>Scuticociliatia</taxon>
        <taxon>Philasterida</taxon>
        <taxon>Pseudocohnilembidae</taxon>
        <taxon>Pseudocohnilembus</taxon>
    </lineage>
</organism>